<sequence length="126" mass="13349">MIRIGVAIVAVLGLAACGGGSRYSSSNAAAYGGGYAAVPVVPFASGPIQKACEADGRKEASRTRCGCVQAVADQSLSARDQRRGAKMFRDPHQLQEIRQSDNANNERFWKAWKEFGQNAAAVCAQT</sequence>
<gene>
    <name evidence="1" type="ORF">BOO69_14835</name>
</gene>
<evidence type="ECO:0008006" key="3">
    <source>
        <dbReference type="Google" id="ProtNLM"/>
    </source>
</evidence>
<name>A0A1J0WK44_9RHOB</name>
<evidence type="ECO:0000313" key="1">
    <source>
        <dbReference type="EMBL" id="APE44544.1"/>
    </source>
</evidence>
<accession>A0A1J0WK44</accession>
<organism evidence="1 2">
    <name type="scientific">Sulfitobacter alexandrii</name>
    <dbReference type="NCBI Taxonomy" id="1917485"/>
    <lineage>
        <taxon>Bacteria</taxon>
        <taxon>Pseudomonadati</taxon>
        <taxon>Pseudomonadota</taxon>
        <taxon>Alphaproteobacteria</taxon>
        <taxon>Rhodobacterales</taxon>
        <taxon>Roseobacteraceae</taxon>
        <taxon>Sulfitobacter</taxon>
    </lineage>
</organism>
<dbReference type="RefSeq" id="WP_071972888.1">
    <property type="nucleotide sequence ID" value="NZ_CP018076.1"/>
</dbReference>
<dbReference type="OrthoDB" id="7659053at2"/>
<dbReference type="EMBL" id="CP018076">
    <property type="protein sequence ID" value="APE44544.1"/>
    <property type="molecule type" value="Genomic_DNA"/>
</dbReference>
<dbReference type="STRING" id="1917485.BOO69_14835"/>
<dbReference type="Proteomes" id="UP000181897">
    <property type="component" value="Chromosome"/>
</dbReference>
<keyword evidence="2" id="KW-1185">Reference proteome</keyword>
<evidence type="ECO:0000313" key="2">
    <source>
        <dbReference type="Proteomes" id="UP000181897"/>
    </source>
</evidence>
<dbReference type="PROSITE" id="PS51257">
    <property type="entry name" value="PROKAR_LIPOPROTEIN"/>
    <property type="match status" value="1"/>
</dbReference>
<dbReference type="AlphaFoldDB" id="A0A1J0WK44"/>
<reference evidence="1 2" key="1">
    <citation type="submission" date="2016-11" db="EMBL/GenBank/DDBJ databases">
        <title>Complete genome sequence of Sulfitobacter sp. AM1-D1, a toxic bacteria associated with marine dinoflagellate Alexandrium minutum in East China Sea.</title>
        <authorList>
            <person name="Yang Q."/>
            <person name="Zhang X."/>
            <person name="Tian X."/>
        </authorList>
    </citation>
    <scope>NUCLEOTIDE SEQUENCE [LARGE SCALE GENOMIC DNA]</scope>
    <source>
        <strain evidence="1 2">AM1-D1</strain>
    </source>
</reference>
<protein>
    <recommendedName>
        <fullName evidence="3">Arginine transporter</fullName>
    </recommendedName>
</protein>
<proteinExistence type="predicted"/>
<dbReference type="KEGG" id="suam:BOO69_14835"/>